<proteinExistence type="predicted"/>
<protein>
    <submittedName>
        <fullName evidence="1">Uncharacterized protein</fullName>
    </submittedName>
</protein>
<dbReference type="EMBL" id="BK032498">
    <property type="protein sequence ID" value="DAF43059.1"/>
    <property type="molecule type" value="Genomic_DNA"/>
</dbReference>
<organism evidence="1">
    <name type="scientific">Siphoviridae sp. ct0Go27</name>
    <dbReference type="NCBI Taxonomy" id="2827761"/>
    <lineage>
        <taxon>Viruses</taxon>
        <taxon>Duplodnaviria</taxon>
        <taxon>Heunggongvirae</taxon>
        <taxon>Uroviricota</taxon>
        <taxon>Caudoviricetes</taxon>
    </lineage>
</organism>
<accession>A0A8S5RX21</accession>
<name>A0A8S5RX21_9CAUD</name>
<sequence>MKSYQEFKDYLKQRTDTSNNDFRRRCLVECLDDYMDELLDRRNIHESDSEEYRKLEKRRVELSKLIEIISEERRLAKLYKML</sequence>
<reference evidence="1" key="1">
    <citation type="journal article" date="2021" name="Proc. Natl. Acad. Sci. U.S.A.">
        <title>A Catalog of Tens of Thousands of Viruses from Human Metagenomes Reveals Hidden Associations with Chronic Diseases.</title>
        <authorList>
            <person name="Tisza M.J."/>
            <person name="Buck C.B."/>
        </authorList>
    </citation>
    <scope>NUCLEOTIDE SEQUENCE</scope>
    <source>
        <strain evidence="1">Ct0Go27</strain>
    </source>
</reference>
<evidence type="ECO:0000313" key="1">
    <source>
        <dbReference type="EMBL" id="DAF43059.1"/>
    </source>
</evidence>